<evidence type="ECO:0000256" key="1">
    <source>
        <dbReference type="ARBA" id="ARBA00022475"/>
    </source>
</evidence>
<evidence type="ECO:0000256" key="5">
    <source>
        <dbReference type="ARBA" id="ARBA00023288"/>
    </source>
</evidence>
<dbReference type="Proteomes" id="UP000621560">
    <property type="component" value="Unassembled WGS sequence"/>
</dbReference>
<accession>A0A927BX14</accession>
<organism evidence="7 8">
    <name type="scientific">Paenibacillus sabuli</name>
    <dbReference type="NCBI Taxonomy" id="2772509"/>
    <lineage>
        <taxon>Bacteria</taxon>
        <taxon>Bacillati</taxon>
        <taxon>Bacillota</taxon>
        <taxon>Bacilli</taxon>
        <taxon>Bacillales</taxon>
        <taxon>Paenibacillaceae</taxon>
        <taxon>Paenibacillus</taxon>
    </lineage>
</organism>
<protein>
    <submittedName>
        <fullName evidence="7">Extracellular solute-binding protein</fullName>
    </submittedName>
</protein>
<keyword evidence="5" id="KW-0449">Lipoprotein</keyword>
<dbReference type="InterPro" id="IPR050490">
    <property type="entry name" value="Bact_solute-bd_prot1"/>
</dbReference>
<dbReference type="EMBL" id="JACXIZ010000033">
    <property type="protein sequence ID" value="MBD2847180.1"/>
    <property type="molecule type" value="Genomic_DNA"/>
</dbReference>
<evidence type="ECO:0000313" key="7">
    <source>
        <dbReference type="EMBL" id="MBD2847180.1"/>
    </source>
</evidence>
<evidence type="ECO:0000256" key="4">
    <source>
        <dbReference type="ARBA" id="ARBA00023139"/>
    </source>
</evidence>
<feature type="signal peptide" evidence="6">
    <location>
        <begin position="1"/>
        <end position="23"/>
    </location>
</feature>
<evidence type="ECO:0000256" key="2">
    <source>
        <dbReference type="ARBA" id="ARBA00022729"/>
    </source>
</evidence>
<dbReference type="Pfam" id="PF01547">
    <property type="entry name" value="SBP_bac_1"/>
    <property type="match status" value="1"/>
</dbReference>
<keyword evidence="3" id="KW-0472">Membrane</keyword>
<dbReference type="RefSeq" id="WP_190920247.1">
    <property type="nucleotide sequence ID" value="NZ_JACXIZ010000033.1"/>
</dbReference>
<keyword evidence="1" id="KW-1003">Cell membrane</keyword>
<keyword evidence="4" id="KW-0564">Palmitate</keyword>
<dbReference type="PANTHER" id="PTHR43649">
    <property type="entry name" value="ARABINOSE-BINDING PROTEIN-RELATED"/>
    <property type="match status" value="1"/>
</dbReference>
<keyword evidence="2 6" id="KW-0732">Signal</keyword>
<dbReference type="AlphaFoldDB" id="A0A927BX14"/>
<name>A0A927BX14_9BACL</name>
<dbReference type="Gene3D" id="3.40.190.10">
    <property type="entry name" value="Periplasmic binding protein-like II"/>
    <property type="match status" value="2"/>
</dbReference>
<dbReference type="SUPFAM" id="SSF53850">
    <property type="entry name" value="Periplasmic binding protein-like II"/>
    <property type="match status" value="1"/>
</dbReference>
<feature type="chain" id="PRO_5038450954" evidence="6">
    <location>
        <begin position="24"/>
        <end position="537"/>
    </location>
</feature>
<keyword evidence="8" id="KW-1185">Reference proteome</keyword>
<proteinExistence type="predicted"/>
<evidence type="ECO:0000256" key="3">
    <source>
        <dbReference type="ARBA" id="ARBA00023136"/>
    </source>
</evidence>
<comment type="caution">
    <text evidence="7">The sequence shown here is derived from an EMBL/GenBank/DDBJ whole genome shotgun (WGS) entry which is preliminary data.</text>
</comment>
<sequence length="537" mass="60546">MSTWTKKAGLGLLAAALGTSLLAACSNGNNETPGGAEAEPGDNFNATGYPIVDEKETQHFVISKGPAHGDFDEMDTVQALEEMTNVHIQWEAISQSGFDEKKNLMFASGELPDGFFLGLNSQDVIQYGQQGILLPLEDLIEQYAPNISRIFEDYPAVRQAATAPDGHIYALPWFEGYEYFLYRNTLLINKTWLDNLGLDVPETTEEFHEVLKAFKTQDPNGNGKADEMASTWLHNEATRGYYELFGAFGAVDAMDMFSIEDGKVRFEGVRDEYRDGLNYLHALYADGLIDPETFTQNADQLAAKTRTGNVGVLAAFTGIFELGEELLSEHYVAVPPLKGPNGDQLWRRQDNRLQQNFFSITSENPHPEVAIRLADAMNETDMRVQLHRGPFGTHLQRTDDGLIEPVDPPAGVNALEFKGQEAPLNSLPLLYPQEDLDLNKPDAPQRYRMEFYEIYKPYIVPEENYFPLTYIDEEKTRRLAILETDIMQYIRKMEAKWIIEGGADAEWDAYLKELGNMGLEEYIQIHQDVYDNLMSAQ</sequence>
<gene>
    <name evidence="7" type="ORF">IDH44_18425</name>
</gene>
<dbReference type="PANTHER" id="PTHR43649:SF33">
    <property type="entry name" value="POLYGALACTURONAN_RHAMNOGALACTURONAN-BINDING PROTEIN YTCQ"/>
    <property type="match status" value="1"/>
</dbReference>
<dbReference type="InterPro" id="IPR006059">
    <property type="entry name" value="SBP"/>
</dbReference>
<evidence type="ECO:0000256" key="6">
    <source>
        <dbReference type="SAM" id="SignalP"/>
    </source>
</evidence>
<reference evidence="7" key="1">
    <citation type="submission" date="2020-09" db="EMBL/GenBank/DDBJ databases">
        <title>A novel bacterium of genus Paenibacillus, isolated from South China Sea.</title>
        <authorList>
            <person name="Huang H."/>
            <person name="Mo K."/>
            <person name="Hu Y."/>
        </authorList>
    </citation>
    <scope>NUCLEOTIDE SEQUENCE</scope>
    <source>
        <strain evidence="7">IB182496</strain>
    </source>
</reference>
<evidence type="ECO:0000313" key="8">
    <source>
        <dbReference type="Proteomes" id="UP000621560"/>
    </source>
</evidence>
<dbReference type="PROSITE" id="PS51257">
    <property type="entry name" value="PROKAR_LIPOPROTEIN"/>
    <property type="match status" value="1"/>
</dbReference>